<reference evidence="3 4" key="1">
    <citation type="submission" date="2019-01" db="EMBL/GenBank/DDBJ databases">
        <title>Draft genome assembly of Photorhabdus luminescens subsp. sonorensis Caborca.</title>
        <authorList>
            <person name="Duong D.A."/>
            <person name="Espinosa-Artiles P."/>
            <person name="Orozco R.A."/>
            <person name="Molnar I."/>
            <person name="Stock P."/>
        </authorList>
    </citation>
    <scope>NUCLEOTIDE SEQUENCE [LARGE SCALE GENOMIC DNA]</scope>
    <source>
        <strain evidence="3 4">Caborca</strain>
    </source>
</reference>
<dbReference type="AlphaFoldDB" id="A0A5C4RN77"/>
<keyword evidence="2" id="KW-0732">Signal</keyword>
<feature type="chain" id="PRO_5023054448" evidence="2">
    <location>
        <begin position="45"/>
        <end position="290"/>
    </location>
</feature>
<evidence type="ECO:0000313" key="3">
    <source>
        <dbReference type="EMBL" id="TNH45111.1"/>
    </source>
</evidence>
<proteinExistence type="predicted"/>
<sequence>MNTAKKFINRVKQNVTQIAARYRRWPTWVMCASIGAFFSTSVLAATKCPKVPIQDLGYPFSPPWNAEHIFKALGQPVINGKDNQGKPVHYPARGYTNLVGIFPPAVDYEFPTTTGDLKLKDGLFWVSAPNRIFKVPHVVTGKYHCKMIAKRKDGAPGRATATLETDAVVANHLIHRFQGDKNVLESSVTDLIYTATCRGTGFSWERKPEEKFEWESVWDNSVPLIRMQDLCNWVHNVAFWTPPSDNPNDRFKDPAVMRPTATERADLKKSDANDNPDNLSGTKRADSGNK</sequence>
<evidence type="ECO:0000313" key="4">
    <source>
        <dbReference type="Proteomes" id="UP000307592"/>
    </source>
</evidence>
<dbReference type="Proteomes" id="UP000307592">
    <property type="component" value="Unassembled WGS sequence"/>
</dbReference>
<dbReference type="EMBL" id="SBIJ01000002">
    <property type="protein sequence ID" value="TNH45111.1"/>
    <property type="molecule type" value="Genomic_DNA"/>
</dbReference>
<feature type="signal peptide" evidence="2">
    <location>
        <begin position="1"/>
        <end position="44"/>
    </location>
</feature>
<evidence type="ECO:0000256" key="1">
    <source>
        <dbReference type="SAM" id="MobiDB-lite"/>
    </source>
</evidence>
<evidence type="ECO:0000256" key="2">
    <source>
        <dbReference type="SAM" id="SignalP"/>
    </source>
</evidence>
<gene>
    <name evidence="3" type="ORF">EP164_02220</name>
</gene>
<feature type="compositionally biased region" description="Basic and acidic residues" evidence="1">
    <location>
        <begin position="247"/>
        <end position="272"/>
    </location>
</feature>
<name>A0A5C4RN77_PHOLU</name>
<comment type="caution">
    <text evidence="3">The sequence shown here is derived from an EMBL/GenBank/DDBJ whole genome shotgun (WGS) entry which is preliminary data.</text>
</comment>
<accession>A0A5C4RN77</accession>
<feature type="region of interest" description="Disordered" evidence="1">
    <location>
        <begin position="243"/>
        <end position="290"/>
    </location>
</feature>
<organism evidence="3 4">
    <name type="scientific">Photorhabdus luminescens subsp. sonorensis</name>
    <dbReference type="NCBI Taxonomy" id="1173677"/>
    <lineage>
        <taxon>Bacteria</taxon>
        <taxon>Pseudomonadati</taxon>
        <taxon>Pseudomonadota</taxon>
        <taxon>Gammaproteobacteria</taxon>
        <taxon>Enterobacterales</taxon>
        <taxon>Morganellaceae</taxon>
        <taxon>Photorhabdus</taxon>
    </lineage>
</organism>
<protein>
    <submittedName>
        <fullName evidence="3">Uncharacterized protein</fullName>
    </submittedName>
</protein>